<gene>
    <name evidence="1" type="ORF">JCM19235_5903</name>
</gene>
<dbReference type="InterPro" id="IPR036059">
    <property type="entry name" value="TldD/PmbA_sf"/>
</dbReference>
<evidence type="ECO:0000313" key="2">
    <source>
        <dbReference type="Proteomes" id="UP000029228"/>
    </source>
</evidence>
<protein>
    <submittedName>
        <fullName evidence="1">TldD protein</fullName>
    </submittedName>
</protein>
<dbReference type="GO" id="GO:0006508">
    <property type="term" value="P:proteolysis"/>
    <property type="evidence" value="ECO:0007669"/>
    <property type="project" value="InterPro"/>
</dbReference>
<proteinExistence type="predicted"/>
<keyword evidence="2" id="KW-1185">Reference proteome</keyword>
<name>A0A090RT01_9VIBR</name>
<comment type="caution">
    <text evidence="1">The sequence shown here is derived from an EMBL/GenBank/DDBJ whole genome shotgun (WGS) entry which is preliminary data.</text>
</comment>
<dbReference type="Proteomes" id="UP000029228">
    <property type="component" value="Unassembled WGS sequence"/>
</dbReference>
<accession>A0A090RT01</accession>
<sequence>MGEMIAHTAVSAVDDGTMTNEWGSIHVDDEACQRSVLN</sequence>
<dbReference type="GO" id="GO:0008237">
    <property type="term" value="F:metallopeptidase activity"/>
    <property type="evidence" value="ECO:0007669"/>
    <property type="project" value="InterPro"/>
</dbReference>
<dbReference type="SUPFAM" id="SSF111283">
    <property type="entry name" value="Putative modulator of DNA gyrase, PmbA/TldD"/>
    <property type="match status" value="1"/>
</dbReference>
<evidence type="ECO:0000313" key="1">
    <source>
        <dbReference type="EMBL" id="GAL17354.1"/>
    </source>
</evidence>
<dbReference type="AlphaFoldDB" id="A0A090RT01"/>
<reference evidence="1 2" key="1">
    <citation type="submission" date="2014-09" db="EMBL/GenBank/DDBJ databases">
        <title>Vibrio maritimus JCM 19235. (C45) whole genome shotgun sequence.</title>
        <authorList>
            <person name="Sawabe T."/>
            <person name="Meirelles P."/>
            <person name="Nakanishi M."/>
            <person name="Sayaka M."/>
            <person name="Hattori M."/>
            <person name="Ohkuma M."/>
        </authorList>
    </citation>
    <scope>NUCLEOTIDE SEQUENCE [LARGE SCALE GENOMIC DNA]</scope>
    <source>
        <strain evidence="2">JCM19235</strain>
    </source>
</reference>
<dbReference type="EMBL" id="BBMR01000001">
    <property type="protein sequence ID" value="GAL17354.1"/>
    <property type="molecule type" value="Genomic_DNA"/>
</dbReference>
<organism evidence="1 2">
    <name type="scientific">Vibrio maritimus</name>
    <dbReference type="NCBI Taxonomy" id="990268"/>
    <lineage>
        <taxon>Bacteria</taxon>
        <taxon>Pseudomonadati</taxon>
        <taxon>Pseudomonadota</taxon>
        <taxon>Gammaproteobacteria</taxon>
        <taxon>Vibrionales</taxon>
        <taxon>Vibrionaceae</taxon>
        <taxon>Vibrio</taxon>
    </lineage>
</organism>